<dbReference type="PANTHER" id="PTHR23416">
    <property type="entry name" value="SIALIC ACID SYNTHASE-RELATED"/>
    <property type="match status" value="1"/>
</dbReference>
<organism evidence="1 2">
    <name type="scientific">Methanoculleus frigidifontis</name>
    <dbReference type="NCBI Taxonomy" id="2584085"/>
    <lineage>
        <taxon>Archaea</taxon>
        <taxon>Methanobacteriati</taxon>
        <taxon>Methanobacteriota</taxon>
        <taxon>Stenosarchaea group</taxon>
        <taxon>Methanomicrobia</taxon>
        <taxon>Methanomicrobiales</taxon>
        <taxon>Methanomicrobiaceae</taxon>
        <taxon>Methanoculleus</taxon>
    </lineage>
</organism>
<dbReference type="InterPro" id="IPR001451">
    <property type="entry name" value="Hexapep"/>
</dbReference>
<proteinExistence type="predicted"/>
<keyword evidence="1" id="KW-0012">Acyltransferase</keyword>
<keyword evidence="1" id="KW-0808">Transferase</keyword>
<reference evidence="1" key="1">
    <citation type="submission" date="2019-05" db="EMBL/GenBank/DDBJ databases">
        <title>Methanoculleus sp. FWC-SCC1, a methanogenic archaeon isolated from deep marine cold seep.</title>
        <authorList>
            <person name="Chen Y.-W."/>
            <person name="Chen S.-C."/>
            <person name="Teng N.-H."/>
            <person name="Lai M.-C."/>
        </authorList>
    </citation>
    <scope>NUCLEOTIDE SEQUENCE</scope>
    <source>
        <strain evidence="1">FWC-SCC1</strain>
    </source>
</reference>
<dbReference type="InterPro" id="IPR011004">
    <property type="entry name" value="Trimer_LpxA-like_sf"/>
</dbReference>
<dbReference type="GO" id="GO:0016746">
    <property type="term" value="F:acyltransferase activity"/>
    <property type="evidence" value="ECO:0007669"/>
    <property type="project" value="UniProtKB-KW"/>
</dbReference>
<name>A0ABT8M7P3_9EURY</name>
<dbReference type="Pfam" id="PF00132">
    <property type="entry name" value="Hexapep"/>
    <property type="match status" value="1"/>
</dbReference>
<dbReference type="EMBL" id="VCYH01000002">
    <property type="protein sequence ID" value="MDN7023946.1"/>
    <property type="molecule type" value="Genomic_DNA"/>
</dbReference>
<dbReference type="Gene3D" id="2.160.10.10">
    <property type="entry name" value="Hexapeptide repeat proteins"/>
    <property type="match status" value="1"/>
</dbReference>
<dbReference type="RefSeq" id="WP_301663030.1">
    <property type="nucleotide sequence ID" value="NZ_VCYH01000002.1"/>
</dbReference>
<comment type="caution">
    <text evidence="1">The sequence shown here is derived from an EMBL/GenBank/DDBJ whole genome shotgun (WGS) entry which is preliminary data.</text>
</comment>
<dbReference type="PANTHER" id="PTHR23416:SF78">
    <property type="entry name" value="LIPOPOLYSACCHARIDE BIOSYNTHESIS O-ACETYL TRANSFERASE WBBJ-RELATED"/>
    <property type="match status" value="1"/>
</dbReference>
<dbReference type="Proteomes" id="UP001168338">
    <property type="component" value="Unassembled WGS sequence"/>
</dbReference>
<dbReference type="CDD" id="cd04647">
    <property type="entry name" value="LbH_MAT_like"/>
    <property type="match status" value="1"/>
</dbReference>
<dbReference type="InterPro" id="IPR051159">
    <property type="entry name" value="Hexapeptide_acetyltransf"/>
</dbReference>
<dbReference type="SUPFAM" id="SSF51161">
    <property type="entry name" value="Trimeric LpxA-like enzymes"/>
    <property type="match status" value="1"/>
</dbReference>
<gene>
    <name evidence="1" type="ORF">FGU65_03395</name>
</gene>
<keyword evidence="2" id="KW-1185">Reference proteome</keyword>
<protein>
    <submittedName>
        <fullName evidence="1">Acyltransferase</fullName>
    </submittedName>
</protein>
<sequence>MNVDAVRPHRSHGSGVFSREDFARIGDHVVFEEGVRVFHPEQIEIGENVYVGHGAILKGYYKNRMTIGDHTWIGQSCFLHSAGGIRIGRAVGIGPGVTILTSVHTEGEASQPVICNDLTFGEVVVGDGSDIGVNTILLPGVTIGEGCIIGAGSVVTKDVPAYSVAAGNPARVLRSRR</sequence>
<evidence type="ECO:0000313" key="2">
    <source>
        <dbReference type="Proteomes" id="UP001168338"/>
    </source>
</evidence>
<evidence type="ECO:0000313" key="1">
    <source>
        <dbReference type="EMBL" id="MDN7023946.1"/>
    </source>
</evidence>
<dbReference type="Pfam" id="PF14602">
    <property type="entry name" value="Hexapep_2"/>
    <property type="match status" value="1"/>
</dbReference>
<accession>A0ABT8M7P3</accession>